<protein>
    <recommendedName>
        <fullName evidence="1">diguanylate cyclase</fullName>
        <ecNumber evidence="1">2.7.7.65</ecNumber>
    </recommendedName>
</protein>
<dbReference type="PANTHER" id="PTHR45138:SF9">
    <property type="entry name" value="DIGUANYLATE CYCLASE DGCM-RELATED"/>
    <property type="match status" value="1"/>
</dbReference>
<feature type="transmembrane region" description="Helical" evidence="3">
    <location>
        <begin position="62"/>
        <end position="79"/>
    </location>
</feature>
<feature type="transmembrane region" description="Helical" evidence="3">
    <location>
        <begin position="6"/>
        <end position="27"/>
    </location>
</feature>
<dbReference type="GO" id="GO:0043709">
    <property type="term" value="P:cell adhesion involved in single-species biofilm formation"/>
    <property type="evidence" value="ECO:0007669"/>
    <property type="project" value="TreeGrafter"/>
</dbReference>
<comment type="caution">
    <text evidence="5">The sequence shown here is derived from an EMBL/GenBank/DDBJ whole genome shotgun (WGS) entry which is preliminary data.</text>
</comment>
<dbReference type="GO" id="GO:0052621">
    <property type="term" value="F:diguanylate cyclase activity"/>
    <property type="evidence" value="ECO:0007669"/>
    <property type="project" value="UniProtKB-EC"/>
</dbReference>
<proteinExistence type="predicted"/>
<feature type="transmembrane region" description="Helical" evidence="3">
    <location>
        <begin position="91"/>
        <end position="111"/>
    </location>
</feature>
<gene>
    <name evidence="5" type="ORF">L288_18345</name>
</gene>
<feature type="transmembrane region" description="Helical" evidence="3">
    <location>
        <begin position="187"/>
        <end position="209"/>
    </location>
</feature>
<dbReference type="PANTHER" id="PTHR45138">
    <property type="entry name" value="REGULATORY COMPONENTS OF SENSORY TRANSDUCTION SYSTEM"/>
    <property type="match status" value="1"/>
</dbReference>
<dbReference type="CDD" id="cd01949">
    <property type="entry name" value="GGDEF"/>
    <property type="match status" value="1"/>
</dbReference>
<evidence type="ECO:0000256" key="1">
    <source>
        <dbReference type="ARBA" id="ARBA00012528"/>
    </source>
</evidence>
<dbReference type="GO" id="GO:1902201">
    <property type="term" value="P:negative regulation of bacterial-type flagellum-dependent cell motility"/>
    <property type="evidence" value="ECO:0007669"/>
    <property type="project" value="TreeGrafter"/>
</dbReference>
<keyword evidence="3" id="KW-0472">Membrane</keyword>
<dbReference type="AlphaFoldDB" id="T0GK90"/>
<feature type="domain" description="GGDEF" evidence="4">
    <location>
        <begin position="249"/>
        <end position="382"/>
    </location>
</feature>
<feature type="transmembrane region" description="Helical" evidence="3">
    <location>
        <begin position="36"/>
        <end position="56"/>
    </location>
</feature>
<evidence type="ECO:0000256" key="2">
    <source>
        <dbReference type="ARBA" id="ARBA00034247"/>
    </source>
</evidence>
<dbReference type="InterPro" id="IPR043128">
    <property type="entry name" value="Rev_trsase/Diguanyl_cyclase"/>
</dbReference>
<reference evidence="5 6" key="1">
    <citation type="journal article" date="2013" name="Genome Announc.">
        <title>Draft Genome Sequence of Sphingobium quisquiliarum Strain P25T, a Novel Hexachlorocyclohexane (HCH)-Degrading Bacterium Isolated from an HCH Dumpsite.</title>
        <authorList>
            <person name="Kumar Singh A."/>
            <person name="Sangwan N."/>
            <person name="Sharma A."/>
            <person name="Gupta V."/>
            <person name="Khurana J.P."/>
            <person name="Lal R."/>
        </authorList>
    </citation>
    <scope>NUCLEOTIDE SEQUENCE [LARGE SCALE GENOMIC DNA]</scope>
    <source>
        <strain evidence="5 6">P25</strain>
    </source>
</reference>
<name>T0GK90_9SPHN</name>
<accession>T0GK90</accession>
<dbReference type="Gene3D" id="3.30.70.270">
    <property type="match status" value="1"/>
</dbReference>
<dbReference type="PATRIC" id="fig|1329909.3.peg.3532"/>
<dbReference type="Proteomes" id="UP000015525">
    <property type="component" value="Unassembled WGS sequence"/>
</dbReference>
<sequence>MKFDPATLLTTAFLTLFLFGMVLAVVVRRSGEDRAGLWWIASFLLGASGFLLLVLAPGGPGSLQLMAANTLFLSAYGCCHAGARSLAGRKPLVWPLIVAFAIWPLLCGLFELGFASRVVVCSTLVCGYSAAAAFELVHGVTKEERNRLIAAGLCAAHALFYLIRAAFGPTLGLINAATEDVESAWGAAIALEIVLFAAAMATLIVGTIAERRGLKERRAANTDFLTGVGSRRAFDATMRRVLPVAEDAVPTALLLLDLDEFKKVNDRLGHQAGDALLKTFAQAVRQQLRDPDMFWRLGGDEFAILLRGCGLHEAEAFKASLRQTIEMSPVIQKVAGGTRVSASIGSAAVLPGEGITDLVRRADVALYRDKERRRRAFPKGYLASRAA</sequence>
<dbReference type="RefSeq" id="WP_021239688.1">
    <property type="nucleotide sequence ID" value="NZ_ATHO01000158.1"/>
</dbReference>
<dbReference type="NCBIfam" id="TIGR00254">
    <property type="entry name" value="GGDEF"/>
    <property type="match status" value="1"/>
</dbReference>
<dbReference type="InterPro" id="IPR029787">
    <property type="entry name" value="Nucleotide_cyclase"/>
</dbReference>
<organism evidence="5 6">
    <name type="scientific">Sphingobium quisquiliarum P25</name>
    <dbReference type="NCBI Taxonomy" id="1329909"/>
    <lineage>
        <taxon>Bacteria</taxon>
        <taxon>Pseudomonadati</taxon>
        <taxon>Pseudomonadota</taxon>
        <taxon>Alphaproteobacteria</taxon>
        <taxon>Sphingomonadales</taxon>
        <taxon>Sphingomonadaceae</taxon>
        <taxon>Sphingobium</taxon>
    </lineage>
</organism>
<feature type="transmembrane region" description="Helical" evidence="3">
    <location>
        <begin position="117"/>
        <end position="136"/>
    </location>
</feature>
<keyword evidence="6" id="KW-1185">Reference proteome</keyword>
<feature type="transmembrane region" description="Helical" evidence="3">
    <location>
        <begin position="148"/>
        <end position="167"/>
    </location>
</feature>
<dbReference type="EMBL" id="ATHO01000158">
    <property type="protein sequence ID" value="EQB00438.1"/>
    <property type="molecule type" value="Genomic_DNA"/>
</dbReference>
<keyword evidence="3" id="KW-1133">Transmembrane helix</keyword>
<evidence type="ECO:0000313" key="5">
    <source>
        <dbReference type="EMBL" id="EQB00438.1"/>
    </source>
</evidence>
<evidence type="ECO:0000313" key="6">
    <source>
        <dbReference type="Proteomes" id="UP000015525"/>
    </source>
</evidence>
<dbReference type="InterPro" id="IPR000160">
    <property type="entry name" value="GGDEF_dom"/>
</dbReference>
<dbReference type="EC" id="2.7.7.65" evidence="1"/>
<evidence type="ECO:0000256" key="3">
    <source>
        <dbReference type="SAM" id="Phobius"/>
    </source>
</evidence>
<dbReference type="PROSITE" id="PS50887">
    <property type="entry name" value="GGDEF"/>
    <property type="match status" value="1"/>
</dbReference>
<dbReference type="SMART" id="SM00267">
    <property type="entry name" value="GGDEF"/>
    <property type="match status" value="1"/>
</dbReference>
<comment type="catalytic activity">
    <reaction evidence="2">
        <text>2 GTP = 3',3'-c-di-GMP + 2 diphosphate</text>
        <dbReference type="Rhea" id="RHEA:24898"/>
        <dbReference type="ChEBI" id="CHEBI:33019"/>
        <dbReference type="ChEBI" id="CHEBI:37565"/>
        <dbReference type="ChEBI" id="CHEBI:58805"/>
        <dbReference type="EC" id="2.7.7.65"/>
    </reaction>
</comment>
<dbReference type="Pfam" id="PF00990">
    <property type="entry name" value="GGDEF"/>
    <property type="match status" value="1"/>
</dbReference>
<keyword evidence="3" id="KW-0812">Transmembrane</keyword>
<evidence type="ECO:0000259" key="4">
    <source>
        <dbReference type="PROSITE" id="PS50887"/>
    </source>
</evidence>
<dbReference type="GO" id="GO:0005886">
    <property type="term" value="C:plasma membrane"/>
    <property type="evidence" value="ECO:0007669"/>
    <property type="project" value="TreeGrafter"/>
</dbReference>
<dbReference type="InterPro" id="IPR050469">
    <property type="entry name" value="Diguanylate_Cyclase"/>
</dbReference>
<dbReference type="SUPFAM" id="SSF55073">
    <property type="entry name" value="Nucleotide cyclase"/>
    <property type="match status" value="1"/>
</dbReference>